<dbReference type="Proteomes" id="UP000480185">
    <property type="component" value="Unassembled WGS sequence"/>
</dbReference>
<comment type="caution">
    <text evidence="1">The sequence shown here is derived from an EMBL/GenBank/DDBJ whole genome shotgun (WGS) entry which is preliminary data.</text>
</comment>
<evidence type="ECO:0000313" key="2">
    <source>
        <dbReference type="Proteomes" id="UP000480185"/>
    </source>
</evidence>
<organism evidence="1 2">
    <name type="scientific">Salinibacillus xinjiangensis</name>
    <dbReference type="NCBI Taxonomy" id="1229268"/>
    <lineage>
        <taxon>Bacteria</taxon>
        <taxon>Bacillati</taxon>
        <taxon>Bacillota</taxon>
        <taxon>Bacilli</taxon>
        <taxon>Bacillales</taxon>
        <taxon>Bacillaceae</taxon>
        <taxon>Salinibacillus</taxon>
    </lineage>
</organism>
<dbReference type="EMBL" id="WJNH01000009">
    <property type="protein sequence ID" value="MRG87447.1"/>
    <property type="molecule type" value="Genomic_DNA"/>
</dbReference>
<protein>
    <submittedName>
        <fullName evidence="1">Uncharacterized protein</fullName>
    </submittedName>
</protein>
<sequence length="55" mass="5883">MLKMSIVLMNIQVDMLKSALFAVVAPVSAKGRSPFANVYGKDAIVGDAFAKVRGR</sequence>
<dbReference type="AlphaFoldDB" id="A0A6G1X930"/>
<keyword evidence="2" id="KW-1185">Reference proteome</keyword>
<accession>A0A6G1X930</accession>
<proteinExistence type="predicted"/>
<reference evidence="1 2" key="1">
    <citation type="submission" date="2019-11" db="EMBL/GenBank/DDBJ databases">
        <authorList>
            <person name="Li J."/>
        </authorList>
    </citation>
    <scope>NUCLEOTIDE SEQUENCE [LARGE SCALE GENOMIC DNA]</scope>
    <source>
        <strain evidence="1 2">J4</strain>
    </source>
</reference>
<dbReference type="RefSeq" id="WP_153729335.1">
    <property type="nucleotide sequence ID" value="NZ_WJNH01000009.1"/>
</dbReference>
<name>A0A6G1X930_9BACI</name>
<evidence type="ECO:0000313" key="1">
    <source>
        <dbReference type="EMBL" id="MRG87447.1"/>
    </source>
</evidence>
<gene>
    <name evidence="1" type="ORF">GH754_14210</name>
</gene>